<dbReference type="SUPFAM" id="SSF51445">
    <property type="entry name" value="(Trans)glycosidases"/>
    <property type="match status" value="1"/>
</dbReference>
<dbReference type="GO" id="GO:0032259">
    <property type="term" value="P:methylation"/>
    <property type="evidence" value="ECO:0007669"/>
    <property type="project" value="UniProtKB-KW"/>
</dbReference>
<keyword evidence="13" id="KW-1185">Reference proteome</keyword>
<feature type="compositionally biased region" description="Polar residues" evidence="10">
    <location>
        <begin position="7"/>
        <end position="18"/>
    </location>
</feature>
<keyword evidence="9" id="KW-0325">Glycoprotein</keyword>
<evidence type="ECO:0000256" key="3">
    <source>
        <dbReference type="ARBA" id="ARBA00022603"/>
    </source>
</evidence>
<comment type="subcellular location">
    <subcellularLocation>
        <location evidence="1">Golgi apparatus membrane</location>
        <topology evidence="1">Single-pass type II membrane protein</topology>
    </subcellularLocation>
</comment>
<dbReference type="Pfam" id="PF03141">
    <property type="entry name" value="Methyltransf_29"/>
    <property type="match status" value="1"/>
</dbReference>
<dbReference type="InterPro" id="IPR017853">
    <property type="entry name" value="GH"/>
</dbReference>
<proteinExistence type="inferred from homology"/>
<dbReference type="EMBL" id="JADFTS010000008">
    <property type="protein sequence ID" value="KAF9595192.1"/>
    <property type="molecule type" value="Genomic_DNA"/>
</dbReference>
<dbReference type="InterPro" id="IPR004159">
    <property type="entry name" value="Put_SAM_MeTrfase"/>
</dbReference>
<dbReference type="PANTHER" id="PTHR46476:SF13">
    <property type="entry name" value="2, PUTATIVE, EXPRESSED-RELATED"/>
    <property type="match status" value="1"/>
</dbReference>
<comment type="caution">
    <text evidence="12">The sequence shown here is derived from an EMBL/GenBank/DDBJ whole genome shotgun (WGS) entry which is preliminary data.</text>
</comment>
<gene>
    <name evidence="12" type="ORF">IFM89_037778</name>
</gene>
<evidence type="ECO:0000256" key="8">
    <source>
        <dbReference type="ARBA" id="ARBA00023136"/>
    </source>
</evidence>
<dbReference type="OrthoDB" id="3012298at2759"/>
<feature type="region of interest" description="Disordered" evidence="10">
    <location>
        <begin position="91"/>
        <end position="114"/>
    </location>
</feature>
<feature type="compositionally biased region" description="Polar residues" evidence="10">
    <location>
        <begin position="101"/>
        <end position="113"/>
    </location>
</feature>
<keyword evidence="3" id="KW-0489">Methyltransferase</keyword>
<evidence type="ECO:0000256" key="10">
    <source>
        <dbReference type="SAM" id="MobiDB-lite"/>
    </source>
</evidence>
<keyword evidence="8" id="KW-0472">Membrane</keyword>
<name>A0A835LJW6_9MAGN</name>
<evidence type="ECO:0000256" key="4">
    <source>
        <dbReference type="ARBA" id="ARBA00022679"/>
    </source>
</evidence>
<keyword evidence="6" id="KW-0735">Signal-anchor</keyword>
<evidence type="ECO:0000256" key="2">
    <source>
        <dbReference type="ARBA" id="ARBA00008361"/>
    </source>
</evidence>
<dbReference type="AlphaFoldDB" id="A0A835LJW6"/>
<dbReference type="InterPro" id="IPR001223">
    <property type="entry name" value="Glyco_hydro18_cat"/>
</dbReference>
<dbReference type="SUPFAM" id="SSF53335">
    <property type="entry name" value="S-adenosyl-L-methionine-dependent methyltransferases"/>
    <property type="match status" value="1"/>
</dbReference>
<dbReference type="InterPro" id="IPR029063">
    <property type="entry name" value="SAM-dependent_MTases_sf"/>
</dbReference>
<keyword evidence="5" id="KW-0812">Transmembrane</keyword>
<evidence type="ECO:0000256" key="5">
    <source>
        <dbReference type="ARBA" id="ARBA00022692"/>
    </source>
</evidence>
<feature type="region of interest" description="Disordered" evidence="10">
    <location>
        <begin position="1"/>
        <end position="43"/>
    </location>
</feature>
<evidence type="ECO:0000313" key="12">
    <source>
        <dbReference type="EMBL" id="KAF9595192.1"/>
    </source>
</evidence>
<dbReference type="PROSITE" id="PS51910">
    <property type="entry name" value="GH18_2"/>
    <property type="match status" value="1"/>
</dbReference>
<dbReference type="Gene3D" id="3.20.20.80">
    <property type="entry name" value="Glycosidases"/>
    <property type="match status" value="1"/>
</dbReference>
<evidence type="ECO:0000256" key="1">
    <source>
        <dbReference type="ARBA" id="ARBA00004323"/>
    </source>
</evidence>
<keyword evidence="4" id="KW-0808">Transferase</keyword>
<evidence type="ECO:0000256" key="9">
    <source>
        <dbReference type="ARBA" id="ARBA00023180"/>
    </source>
</evidence>
<sequence length="466" mass="52764">MFGFRKSPNTKVVKQNSVEPGFLGSSNSNPFDSDSDSDAKKTFTPTRCTSLELSCRILTKNAFSDEEGSGASMNDSFKRRGNHLEQREKLGLASIPKGRSNPENQASEPTTASEKVEVLRLKGGTHFHYGADMYIALLANMLNFSNNILNNEGWIWTILDVGCGVASSGAYLLSFDIMAMFVAPNDVHQNQIQFALERGIPTYLGVLWTKRLPYPSRSFGLAHCSRCRIDWLQWDDILLLELDRLLRHQKYLATFQYQKKTHCCFAKDPPFKCKGCSKPWRRYSIADGCHVCFEPSSIDSWVENAVNSLTKIIKDYNLDSIDIDYEHFSADPHTFSECIGRLVTILKQKNVIKFASIPPYDKSTVQSHYLALWRKYGHVIDYVNFQFYAYPKGTSVNEFLKYFKIQMSNYKGGKILVSFGNDDSGGLHPENGFFSACHKLKSQGKLHGIFIWSADDSKSSGFPYEM</sequence>
<dbReference type="Proteomes" id="UP000631114">
    <property type="component" value="Unassembled WGS sequence"/>
</dbReference>
<comment type="similarity">
    <text evidence="2">Belongs to the methyltransferase superfamily.</text>
</comment>
<dbReference type="PANTHER" id="PTHR46476">
    <property type="entry name" value="CHITINASE 2-LIKE"/>
    <property type="match status" value="1"/>
</dbReference>
<protein>
    <recommendedName>
        <fullName evidence="11">GH18 domain-containing protein</fullName>
    </recommendedName>
</protein>
<evidence type="ECO:0000259" key="11">
    <source>
        <dbReference type="PROSITE" id="PS51910"/>
    </source>
</evidence>
<dbReference type="GO" id="GO:0008168">
    <property type="term" value="F:methyltransferase activity"/>
    <property type="evidence" value="ECO:0007669"/>
    <property type="project" value="UniProtKB-KW"/>
</dbReference>
<accession>A0A835LJW6</accession>
<evidence type="ECO:0000256" key="7">
    <source>
        <dbReference type="ARBA" id="ARBA00022989"/>
    </source>
</evidence>
<evidence type="ECO:0000256" key="6">
    <source>
        <dbReference type="ARBA" id="ARBA00022968"/>
    </source>
</evidence>
<evidence type="ECO:0000313" key="13">
    <source>
        <dbReference type="Proteomes" id="UP000631114"/>
    </source>
</evidence>
<keyword evidence="7" id="KW-1133">Transmembrane helix</keyword>
<dbReference type="GO" id="GO:0005975">
    <property type="term" value="P:carbohydrate metabolic process"/>
    <property type="evidence" value="ECO:0007669"/>
    <property type="project" value="InterPro"/>
</dbReference>
<organism evidence="12 13">
    <name type="scientific">Coptis chinensis</name>
    <dbReference type="NCBI Taxonomy" id="261450"/>
    <lineage>
        <taxon>Eukaryota</taxon>
        <taxon>Viridiplantae</taxon>
        <taxon>Streptophyta</taxon>
        <taxon>Embryophyta</taxon>
        <taxon>Tracheophyta</taxon>
        <taxon>Spermatophyta</taxon>
        <taxon>Magnoliopsida</taxon>
        <taxon>Ranunculales</taxon>
        <taxon>Ranunculaceae</taxon>
        <taxon>Coptidoideae</taxon>
        <taxon>Coptis</taxon>
    </lineage>
</organism>
<dbReference type="GO" id="GO:0000139">
    <property type="term" value="C:Golgi membrane"/>
    <property type="evidence" value="ECO:0007669"/>
    <property type="project" value="UniProtKB-SubCell"/>
</dbReference>
<feature type="domain" description="GH18" evidence="11">
    <location>
        <begin position="202"/>
        <end position="466"/>
    </location>
</feature>
<dbReference type="FunFam" id="3.40.50.150:FF:000043">
    <property type="entry name" value="probable methyltransferase PMT3"/>
    <property type="match status" value="1"/>
</dbReference>
<reference evidence="12 13" key="1">
    <citation type="submission" date="2020-10" db="EMBL/GenBank/DDBJ databases">
        <title>The Coptis chinensis genome and diversification of protoberbering-type alkaloids.</title>
        <authorList>
            <person name="Wang B."/>
            <person name="Shu S."/>
            <person name="Song C."/>
            <person name="Liu Y."/>
        </authorList>
    </citation>
    <scope>NUCLEOTIDE SEQUENCE [LARGE SCALE GENOMIC DNA]</scope>
    <source>
        <strain evidence="12">HL-2020</strain>
        <tissue evidence="12">Leaf</tissue>
    </source>
</reference>